<evidence type="ECO:0000313" key="1">
    <source>
        <dbReference type="EMBL" id="NHQ87552.1"/>
    </source>
</evidence>
<name>A0ABX0KZ82_9NEIS</name>
<protein>
    <recommendedName>
        <fullName evidence="3">DUF4242 domain-containing protein</fullName>
    </recommendedName>
</protein>
<organism evidence="1 2">
    <name type="scientific">Iodobacter violaceini</name>
    <dbReference type="NCBI Taxonomy" id="3044271"/>
    <lineage>
        <taxon>Bacteria</taxon>
        <taxon>Pseudomonadati</taxon>
        <taxon>Pseudomonadota</taxon>
        <taxon>Betaproteobacteria</taxon>
        <taxon>Neisseriales</taxon>
        <taxon>Chitinibacteraceae</taxon>
        <taxon>Iodobacter</taxon>
    </lineage>
</organism>
<evidence type="ECO:0008006" key="3">
    <source>
        <dbReference type="Google" id="ProtNLM"/>
    </source>
</evidence>
<gene>
    <name evidence="1" type="ORF">HA050_15645</name>
</gene>
<dbReference type="Proteomes" id="UP000712570">
    <property type="component" value="Unassembled WGS sequence"/>
</dbReference>
<sequence length="106" mass="11713">MQATSTATIFNGCEFSVFNAKEGVSDEQLIAASLKMEQAFLHKEPGFIHHALLKGDHGAWADTVFTHSKSAAEQICQNFMSHPACLEYLQLIEDGSASLTFWNRAH</sequence>
<reference evidence="1 2" key="1">
    <citation type="submission" date="2020-03" db="EMBL/GenBank/DDBJ databases">
        <title>Draft genome sequence of environmentally isolated violet-colored cultures.</title>
        <authorList>
            <person name="Wilson H.S."/>
        </authorList>
    </citation>
    <scope>NUCLEOTIDE SEQUENCE [LARGE SCALE GENOMIC DNA]</scope>
    <source>
        <strain evidence="1 2">HSC-16F04</strain>
    </source>
</reference>
<comment type="caution">
    <text evidence="1">The sequence shown here is derived from an EMBL/GenBank/DDBJ whole genome shotgun (WGS) entry which is preliminary data.</text>
</comment>
<keyword evidence="2" id="KW-1185">Reference proteome</keyword>
<proteinExistence type="predicted"/>
<dbReference type="EMBL" id="JAAOLX010000008">
    <property type="protein sequence ID" value="NHQ87552.1"/>
    <property type="molecule type" value="Genomic_DNA"/>
</dbReference>
<accession>A0ABX0KZ82</accession>
<evidence type="ECO:0000313" key="2">
    <source>
        <dbReference type="Proteomes" id="UP000712570"/>
    </source>
</evidence>